<organism evidence="1">
    <name type="scientific">candidate division WOR-3 bacterium</name>
    <dbReference type="NCBI Taxonomy" id="2052148"/>
    <lineage>
        <taxon>Bacteria</taxon>
        <taxon>Bacteria division WOR-3</taxon>
    </lineage>
</organism>
<proteinExistence type="predicted"/>
<evidence type="ECO:0008006" key="2">
    <source>
        <dbReference type="Google" id="ProtNLM"/>
    </source>
</evidence>
<dbReference type="SUPFAM" id="SSF63829">
    <property type="entry name" value="Calcium-dependent phosphotriesterase"/>
    <property type="match status" value="1"/>
</dbReference>
<sequence>MNLLFFLFAFYNPNQWQHLLYFDEPIAATASLSNLYFALADGILVFDRREIKFIKTLTKVDGIPEGIKLIAYDQFLASLVILTKETLTLFQPLTRIKANYFLPFSPRALGIGEKNICFLTEKDKYIFDREKKRFRRVKAFPDTSILWHGEEFSRKVRDYIFLTPYQIMDEDLVTYPMNLVFPEGRRLWVGVKGYGILVYDLNTQQKIKEFRFPPGRVKKIIRQEDGLWFLGDNFFLRCREGLEDWEYFLIRPGKIFAAQSPLFARPFLEIFQNQRIVSLTRQDGRLFFATLDKFYIYDSATEHREEIPLSGITDLLPLSSDALLVLTENGAFSYQIKNGELEEIIDPKGDLKFGVFAGGVNNSGKIFAIRGGFLRLSPSGNWEGFIIPGIDLSRLIRNLATRDDYLFLALENEGLFAFNQKENRYQIIKEKDGLLSLNLNALYLDKEYLWIASDKGISRLRYKDLF</sequence>
<accession>A0A7C3UUD5</accession>
<dbReference type="AlphaFoldDB" id="A0A7C3UUD5"/>
<dbReference type="Gene3D" id="2.130.10.10">
    <property type="entry name" value="YVTN repeat-like/Quinoprotein amine dehydrogenase"/>
    <property type="match status" value="2"/>
</dbReference>
<name>A0A7C3UUD5_UNCW3</name>
<evidence type="ECO:0000313" key="1">
    <source>
        <dbReference type="EMBL" id="HGE98829.1"/>
    </source>
</evidence>
<protein>
    <recommendedName>
        <fullName evidence="2">WD40 repeat domain-containing protein</fullName>
    </recommendedName>
</protein>
<reference evidence="1" key="1">
    <citation type="journal article" date="2020" name="mSystems">
        <title>Genome- and Community-Level Interaction Insights into Carbon Utilization and Element Cycling Functions of Hydrothermarchaeota in Hydrothermal Sediment.</title>
        <authorList>
            <person name="Zhou Z."/>
            <person name="Liu Y."/>
            <person name="Xu W."/>
            <person name="Pan J."/>
            <person name="Luo Z.H."/>
            <person name="Li M."/>
        </authorList>
    </citation>
    <scope>NUCLEOTIDE SEQUENCE [LARGE SCALE GENOMIC DNA]</scope>
    <source>
        <strain evidence="1">SpSt-906</strain>
    </source>
</reference>
<gene>
    <name evidence="1" type="ORF">ENX07_01990</name>
</gene>
<comment type="caution">
    <text evidence="1">The sequence shown here is derived from an EMBL/GenBank/DDBJ whole genome shotgun (WGS) entry which is preliminary data.</text>
</comment>
<dbReference type="InterPro" id="IPR015943">
    <property type="entry name" value="WD40/YVTN_repeat-like_dom_sf"/>
</dbReference>
<dbReference type="EMBL" id="DTMQ01000013">
    <property type="protein sequence ID" value="HGE98829.1"/>
    <property type="molecule type" value="Genomic_DNA"/>
</dbReference>